<keyword evidence="3" id="KW-1185">Reference proteome</keyword>
<name>A0AAV6VWL7_9ARAC</name>
<evidence type="ECO:0000256" key="1">
    <source>
        <dbReference type="SAM" id="MobiDB-lite"/>
    </source>
</evidence>
<accession>A0AAV6VWL7</accession>
<reference evidence="2 3" key="1">
    <citation type="journal article" date="2022" name="Nat. Ecol. Evol.">
        <title>A masculinizing supergene underlies an exaggerated male reproductive morph in a spider.</title>
        <authorList>
            <person name="Hendrickx F."/>
            <person name="De Corte Z."/>
            <person name="Sonet G."/>
            <person name="Van Belleghem S.M."/>
            <person name="Kostlbacher S."/>
            <person name="Vangestel C."/>
        </authorList>
    </citation>
    <scope>NUCLEOTIDE SEQUENCE [LARGE SCALE GENOMIC DNA]</scope>
    <source>
        <strain evidence="2">W744_W776</strain>
    </source>
</reference>
<evidence type="ECO:0000313" key="2">
    <source>
        <dbReference type="EMBL" id="KAG8200161.1"/>
    </source>
</evidence>
<dbReference type="EMBL" id="JAFNEN010000018">
    <property type="protein sequence ID" value="KAG8200161.1"/>
    <property type="molecule type" value="Genomic_DNA"/>
</dbReference>
<dbReference type="AlphaFoldDB" id="A0AAV6VWL7"/>
<organism evidence="2 3">
    <name type="scientific">Oedothorax gibbosus</name>
    <dbReference type="NCBI Taxonomy" id="931172"/>
    <lineage>
        <taxon>Eukaryota</taxon>
        <taxon>Metazoa</taxon>
        <taxon>Ecdysozoa</taxon>
        <taxon>Arthropoda</taxon>
        <taxon>Chelicerata</taxon>
        <taxon>Arachnida</taxon>
        <taxon>Araneae</taxon>
        <taxon>Araneomorphae</taxon>
        <taxon>Entelegynae</taxon>
        <taxon>Araneoidea</taxon>
        <taxon>Linyphiidae</taxon>
        <taxon>Erigoninae</taxon>
        <taxon>Oedothorax</taxon>
    </lineage>
</organism>
<comment type="caution">
    <text evidence="2">The sequence shown here is derived from an EMBL/GenBank/DDBJ whole genome shotgun (WGS) entry which is preliminary data.</text>
</comment>
<protein>
    <submittedName>
        <fullName evidence="2">Uncharacterized protein</fullName>
    </submittedName>
</protein>
<evidence type="ECO:0000313" key="3">
    <source>
        <dbReference type="Proteomes" id="UP000827092"/>
    </source>
</evidence>
<feature type="region of interest" description="Disordered" evidence="1">
    <location>
        <begin position="1"/>
        <end position="29"/>
    </location>
</feature>
<sequence>MKNMTKKMKAINHHHRHHQEEAEEEGEKDLTEEVHLLVVDLEEVKEDEVGVVENKVVILKVVTKEEVKEADKVDLVDREVKEADKVDLEDKEVREADKVDLEDKEVKEADKVVDLENREVKEADKVVDLQDKEVKEGVARREDKVVREVVDKVDEMKRTLVWEISHYSPQRLMHFKPFN</sequence>
<feature type="compositionally biased region" description="Basic residues" evidence="1">
    <location>
        <begin position="1"/>
        <end position="17"/>
    </location>
</feature>
<dbReference type="Proteomes" id="UP000827092">
    <property type="component" value="Unassembled WGS sequence"/>
</dbReference>
<gene>
    <name evidence="2" type="ORF">JTE90_024949</name>
</gene>
<proteinExistence type="predicted"/>